<dbReference type="InterPro" id="IPR036188">
    <property type="entry name" value="FAD/NAD-bd_sf"/>
</dbReference>
<proteinExistence type="predicted"/>
<accession>A0A419EU43</accession>
<dbReference type="GO" id="GO:0071949">
    <property type="term" value="F:FAD binding"/>
    <property type="evidence" value="ECO:0007669"/>
    <property type="project" value="InterPro"/>
</dbReference>
<feature type="domain" description="FAD-binding" evidence="1">
    <location>
        <begin position="7"/>
        <end position="303"/>
    </location>
</feature>
<reference evidence="2 3" key="1">
    <citation type="journal article" date="2017" name="ISME J.">
        <title>Energy and carbon metabolisms in a deep terrestrial subsurface fluid microbial community.</title>
        <authorList>
            <person name="Momper L."/>
            <person name="Jungbluth S.P."/>
            <person name="Lee M.D."/>
            <person name="Amend J.P."/>
        </authorList>
    </citation>
    <scope>NUCLEOTIDE SEQUENCE [LARGE SCALE GENOMIC DNA]</scope>
    <source>
        <strain evidence="2">SURF_17</strain>
    </source>
</reference>
<dbReference type="Proteomes" id="UP000285961">
    <property type="component" value="Unassembled WGS sequence"/>
</dbReference>
<evidence type="ECO:0000259" key="1">
    <source>
        <dbReference type="Pfam" id="PF01494"/>
    </source>
</evidence>
<protein>
    <submittedName>
        <fullName evidence="2">FAD-dependent oxidoreductase</fullName>
    </submittedName>
</protein>
<name>A0A419EU43_9BACT</name>
<dbReference type="Pfam" id="PF01494">
    <property type="entry name" value="FAD_binding_3"/>
    <property type="match status" value="1"/>
</dbReference>
<dbReference type="PRINTS" id="PR00420">
    <property type="entry name" value="RNGMNOXGNASE"/>
</dbReference>
<dbReference type="PANTHER" id="PTHR42685:SF18">
    <property type="entry name" value="DIGERANYLGERANYLGLYCEROPHOSPHOLIPID REDUCTASE"/>
    <property type="match status" value="1"/>
</dbReference>
<dbReference type="SUPFAM" id="SSF51905">
    <property type="entry name" value="FAD/NAD(P)-binding domain"/>
    <property type="match status" value="1"/>
</dbReference>
<dbReference type="InterPro" id="IPR002938">
    <property type="entry name" value="FAD-bd"/>
</dbReference>
<dbReference type="EMBL" id="QZKI01000102">
    <property type="protein sequence ID" value="RJP67586.1"/>
    <property type="molecule type" value="Genomic_DNA"/>
</dbReference>
<dbReference type="PANTHER" id="PTHR42685">
    <property type="entry name" value="GERANYLGERANYL DIPHOSPHATE REDUCTASE"/>
    <property type="match status" value="1"/>
</dbReference>
<gene>
    <name evidence="2" type="ORF">C4532_14490</name>
</gene>
<evidence type="ECO:0000313" key="2">
    <source>
        <dbReference type="EMBL" id="RJP67586.1"/>
    </source>
</evidence>
<dbReference type="AlphaFoldDB" id="A0A419EU43"/>
<organism evidence="2 3">
    <name type="scientific">Candidatus Abyssobacteria bacterium SURF_17</name>
    <dbReference type="NCBI Taxonomy" id="2093361"/>
    <lineage>
        <taxon>Bacteria</taxon>
        <taxon>Pseudomonadati</taxon>
        <taxon>Candidatus Hydrogenedentota</taxon>
        <taxon>Candidatus Abyssobacteria</taxon>
    </lineage>
</organism>
<sequence>MNSSYDYDIVILGAGVAGLAAGVAAARAGAHTLVLDGAPEIAMKVKGEVIRSGNTIVEKVLGKPLPESIIMGTSKRRRIYSPTCKKEMLLEPETASLVIEYRPFMHEVARTCVEAGANVALNTRATELLLTERGEVCGLMCVRAGAPTLVRGKAVIAADGHSSLLRQQANLPSPNVCSAYKVIVEGAKIPEPDVLEFCLLNEPAGAVWIFPKSEHSAECGIVLWDQNPGAQHADIRPIWEHYRRIHPVLTERLRGASIILTSVDRVIFGGLLDNFVRPGLVLVGDAAGQVGARGASGILSGLSMGYAAGAFLGEYAAKEETPPSMAVMNRCMESMKDTDTWRLLKDEEKAGTMTRTFLYEVLKTNEEIDNSWEAISEAARKQ</sequence>
<evidence type="ECO:0000313" key="3">
    <source>
        <dbReference type="Proteomes" id="UP000285961"/>
    </source>
</evidence>
<dbReference type="InterPro" id="IPR050407">
    <property type="entry name" value="Geranylgeranyl_reductase"/>
</dbReference>
<comment type="caution">
    <text evidence="2">The sequence shown here is derived from an EMBL/GenBank/DDBJ whole genome shotgun (WGS) entry which is preliminary data.</text>
</comment>
<dbReference type="Gene3D" id="3.50.50.60">
    <property type="entry name" value="FAD/NAD(P)-binding domain"/>
    <property type="match status" value="1"/>
</dbReference>